<keyword evidence="6 8" id="KW-0472">Membrane</keyword>
<dbReference type="InterPro" id="IPR004869">
    <property type="entry name" value="MMPL_dom"/>
</dbReference>
<evidence type="ECO:0000256" key="1">
    <source>
        <dbReference type="ARBA" id="ARBA00004651"/>
    </source>
</evidence>
<evidence type="ECO:0000313" key="10">
    <source>
        <dbReference type="EMBL" id="MFC6091231.1"/>
    </source>
</evidence>
<dbReference type="EMBL" id="JBHSQO010000017">
    <property type="protein sequence ID" value="MFC6091231.1"/>
    <property type="molecule type" value="Genomic_DNA"/>
</dbReference>
<evidence type="ECO:0000256" key="7">
    <source>
        <dbReference type="SAM" id="MobiDB-lite"/>
    </source>
</evidence>
<dbReference type="InterPro" id="IPR000731">
    <property type="entry name" value="SSD"/>
</dbReference>
<dbReference type="Pfam" id="PF03176">
    <property type="entry name" value="MMPL"/>
    <property type="match status" value="2"/>
</dbReference>
<feature type="transmembrane region" description="Helical" evidence="8">
    <location>
        <begin position="204"/>
        <end position="225"/>
    </location>
</feature>
<evidence type="ECO:0000313" key="11">
    <source>
        <dbReference type="Proteomes" id="UP001596220"/>
    </source>
</evidence>
<dbReference type="Gene3D" id="1.20.1640.10">
    <property type="entry name" value="Multidrug efflux transporter AcrB transmembrane domain"/>
    <property type="match status" value="2"/>
</dbReference>
<keyword evidence="3" id="KW-1003">Cell membrane</keyword>
<organism evidence="10 11">
    <name type="scientific">Saccharothrix lopnurensis</name>
    <dbReference type="NCBI Taxonomy" id="1670621"/>
    <lineage>
        <taxon>Bacteria</taxon>
        <taxon>Bacillati</taxon>
        <taxon>Actinomycetota</taxon>
        <taxon>Actinomycetes</taxon>
        <taxon>Pseudonocardiales</taxon>
        <taxon>Pseudonocardiaceae</taxon>
        <taxon>Saccharothrix</taxon>
    </lineage>
</organism>
<feature type="compositionally biased region" description="Low complexity" evidence="7">
    <location>
        <begin position="350"/>
        <end position="360"/>
    </location>
</feature>
<gene>
    <name evidence="10" type="ORF">ACFP3R_18300</name>
</gene>
<dbReference type="PROSITE" id="PS50156">
    <property type="entry name" value="SSD"/>
    <property type="match status" value="1"/>
</dbReference>
<feature type="transmembrane region" description="Helical" evidence="8">
    <location>
        <begin position="682"/>
        <end position="707"/>
    </location>
</feature>
<evidence type="ECO:0000256" key="8">
    <source>
        <dbReference type="SAM" id="Phobius"/>
    </source>
</evidence>
<proteinExistence type="inferred from homology"/>
<keyword evidence="11" id="KW-1185">Reference proteome</keyword>
<keyword evidence="5 8" id="KW-1133">Transmembrane helix</keyword>
<accession>A0ABW1P704</accession>
<evidence type="ECO:0000256" key="4">
    <source>
        <dbReference type="ARBA" id="ARBA00022692"/>
    </source>
</evidence>
<feature type="transmembrane region" description="Helical" evidence="8">
    <location>
        <begin position="391"/>
        <end position="410"/>
    </location>
</feature>
<feature type="transmembrane region" description="Helical" evidence="8">
    <location>
        <begin position="648"/>
        <end position="670"/>
    </location>
</feature>
<feature type="transmembrane region" description="Helical" evidence="8">
    <location>
        <begin position="176"/>
        <end position="197"/>
    </location>
</feature>
<comment type="subcellular location">
    <subcellularLocation>
        <location evidence="1">Cell membrane</location>
        <topology evidence="1">Multi-pass membrane protein</topology>
    </subcellularLocation>
</comment>
<evidence type="ECO:0000259" key="9">
    <source>
        <dbReference type="PROSITE" id="PS50156"/>
    </source>
</evidence>
<dbReference type="InterPro" id="IPR050545">
    <property type="entry name" value="Mycobact_MmpL"/>
</dbReference>
<feature type="transmembrane region" description="Helical" evidence="8">
    <location>
        <begin position="272"/>
        <end position="300"/>
    </location>
</feature>
<evidence type="ECO:0000256" key="3">
    <source>
        <dbReference type="ARBA" id="ARBA00022475"/>
    </source>
</evidence>
<feature type="transmembrane region" description="Helical" evidence="8">
    <location>
        <begin position="603"/>
        <end position="627"/>
    </location>
</feature>
<keyword evidence="4 8" id="KW-0812">Transmembrane</keyword>
<reference evidence="11" key="1">
    <citation type="journal article" date="2019" name="Int. J. Syst. Evol. Microbiol.">
        <title>The Global Catalogue of Microorganisms (GCM) 10K type strain sequencing project: providing services to taxonomists for standard genome sequencing and annotation.</title>
        <authorList>
            <consortium name="The Broad Institute Genomics Platform"/>
            <consortium name="The Broad Institute Genome Sequencing Center for Infectious Disease"/>
            <person name="Wu L."/>
            <person name="Ma J."/>
        </authorList>
    </citation>
    <scope>NUCLEOTIDE SEQUENCE [LARGE SCALE GENOMIC DNA]</scope>
    <source>
        <strain evidence="11">CGMCC 4.7246</strain>
    </source>
</reference>
<dbReference type="PANTHER" id="PTHR33406:SF11">
    <property type="entry name" value="MEMBRANE PROTEIN SCO6666-RELATED"/>
    <property type="match status" value="1"/>
</dbReference>
<evidence type="ECO:0000256" key="5">
    <source>
        <dbReference type="ARBA" id="ARBA00022989"/>
    </source>
</evidence>
<feature type="transmembrane region" description="Helical" evidence="8">
    <location>
        <begin position="306"/>
        <end position="330"/>
    </location>
</feature>
<comment type="similarity">
    <text evidence="2">Belongs to the resistance-nodulation-cell division (RND) (TC 2.A.6) family. MmpL subfamily.</text>
</comment>
<dbReference type="RefSeq" id="WP_380637434.1">
    <property type="nucleotide sequence ID" value="NZ_JBHSQO010000017.1"/>
</dbReference>
<feature type="transmembrane region" description="Helical" evidence="8">
    <location>
        <begin position="539"/>
        <end position="558"/>
    </location>
</feature>
<feature type="transmembrane region" description="Helical" evidence="8">
    <location>
        <begin position="231"/>
        <end position="251"/>
    </location>
</feature>
<dbReference type="Proteomes" id="UP001596220">
    <property type="component" value="Unassembled WGS sequence"/>
</dbReference>
<evidence type="ECO:0000256" key="2">
    <source>
        <dbReference type="ARBA" id="ARBA00010157"/>
    </source>
</evidence>
<dbReference type="PANTHER" id="PTHR33406">
    <property type="entry name" value="MEMBRANE PROTEIN MJ1562-RELATED"/>
    <property type="match status" value="1"/>
</dbReference>
<name>A0ABW1P704_9PSEU</name>
<feature type="domain" description="SSD" evidence="9">
    <location>
        <begin position="216"/>
        <end position="329"/>
    </location>
</feature>
<comment type="caution">
    <text evidence="10">The sequence shown here is derived from an EMBL/GenBank/DDBJ whole genome shotgun (WGS) entry which is preliminary data.</text>
</comment>
<sequence length="748" mass="76526">MARLLYRLGFGAHRRRLVVVLLWLLVLAGTAFGAVTLSGPTANSFSIPGQESTTALDKIKEEFGSQGGANARVVVKAPEGQQLTTPENAQRVTALVAELGTLPGVTSATNPLDPRAPAVNPGQDTAYSTVTYEAKVGEVTEEQRTALTGAVEGARAGGLTVEVGGEAIQAPPHIGGAAEVIGVVIALVILALTYGSLVVAGMNLLTAAVGVGIGALGITIATGFMDLQSTTPILAAMLGLAVGIDYALFIINRYRQELREGKDVGDAIGTAVGTAGSAVVTAGLTVVIALAGLTVVGIPFLTQMGVAAALTIVVAVLVAITLVPAVLGYIGKRALPRKQRTAPVPAAAAADLSPAAQSPADRSAPDARGVGEVRDRGFFRGWVGGVTRNRIATLLLAVIGLGIIALPVTSMQTTLVMAPPAGSTQERADRLLSDGFGEGFNGPLVVLFEGENAARTAAGTVQAIQGIDDVALVTPPTPNADGSAAMLTVIPESGPATEATERLVDDLRAHLAGVDGATTYVTGATAVSTDVAVALDEAMPVYLALVVGLALILLVLVFRSILVPLVGVLGFLLTIGASLGATVAVFQWGWLAGAVNLDGTGPLLSLTPILMVGILFGLAMDYQIFLVSRMHEAHHRGASPRDSITTGFHRAAPVVVAAALIMFSVFAGFVPAGEGPIKSIAFALAIGILVDAFVVRMVLVPAALALLGGKAWWLPGWLRWLPVLDVEGAALEDDGSRSRDKALVDADR</sequence>
<dbReference type="SUPFAM" id="SSF82866">
    <property type="entry name" value="Multidrug efflux transporter AcrB transmembrane domain"/>
    <property type="match status" value="2"/>
</dbReference>
<protein>
    <submittedName>
        <fullName evidence="10">MMPL family transporter</fullName>
    </submittedName>
</protein>
<evidence type="ECO:0000256" key="6">
    <source>
        <dbReference type="ARBA" id="ARBA00023136"/>
    </source>
</evidence>
<feature type="transmembrane region" description="Helical" evidence="8">
    <location>
        <begin position="565"/>
        <end position="591"/>
    </location>
</feature>
<feature type="region of interest" description="Disordered" evidence="7">
    <location>
        <begin position="350"/>
        <end position="369"/>
    </location>
</feature>